<name>A0A1X1FAW5_9LACO</name>
<evidence type="ECO:0000313" key="2">
    <source>
        <dbReference type="Proteomes" id="UP000193009"/>
    </source>
</evidence>
<dbReference type="RefSeq" id="WP_225425928.1">
    <property type="nucleotide sequence ID" value="NZ_VBSV01000055.1"/>
</dbReference>
<dbReference type="Pfam" id="PF13289">
    <property type="entry name" value="SIR2_2"/>
    <property type="match status" value="1"/>
</dbReference>
<evidence type="ECO:0000313" key="1">
    <source>
        <dbReference type="EMBL" id="ORN24231.1"/>
    </source>
</evidence>
<dbReference type="SUPFAM" id="SSF52467">
    <property type="entry name" value="DHS-like NAD/FAD-binding domain"/>
    <property type="match status" value="1"/>
</dbReference>
<dbReference type="Gene3D" id="3.40.50.1220">
    <property type="entry name" value="TPP-binding domain"/>
    <property type="match status" value="1"/>
</dbReference>
<comment type="caution">
    <text evidence="1">The sequence shown here is derived from an EMBL/GenBank/DDBJ whole genome shotgun (WGS) entry which is preliminary data.</text>
</comment>
<gene>
    <name evidence="1" type="ORF">FAM23169_02678</name>
</gene>
<reference evidence="1 2" key="1">
    <citation type="journal article" date="2017" name="Front. Microbiol.">
        <title>The Histidine Decarboxylase Gene Cluster of Lactobacillus parabuchneri Was Gained by Horizontal Gene Transfer and Is Mobile within the Species.</title>
        <authorList>
            <person name="Wuthrich D."/>
            <person name="Berthoud H."/>
            <person name="Wechsler D."/>
            <person name="Eugster E."/>
            <person name="Irmler S."/>
            <person name="Bruggmann R."/>
        </authorList>
    </citation>
    <scope>NUCLEOTIDE SEQUENCE [LARGE SCALE GENOMIC DNA]</scope>
    <source>
        <strain evidence="1 2">FAM23169</strain>
    </source>
</reference>
<keyword evidence="2" id="KW-1185">Reference proteome</keyword>
<sequence length="923" mass="108205">MDSMKKLAIRNINDAVKNDSLIMFVGAGVSANSGLPKWSELIDEFKSDLKLGKDESNYLKIAQYYYDEVGKQKYFQKITSIFQPHINARPNKIHDQIFRITPRHIITTNYDLLLESKMNSTISKYEVIKKDMDIPYSKAGHYLIKMHGDLKEKNIVLKEDDYLDYENNFYMISTLIKALIMNNTVLFIGYSLNDSTFNSIFRMIQKGFKGNAQKAYFFTVDKQNTAEIEYYKKKGIQVIISEKQSGGEKQRDAGRCTVDFLKQINSDTTLKPTTSKQLWNNISFLNGLYFIDTNDVVKYTGLTLFPSNKLNWSSREADSLNIVQNKDITEFLETKTLFNKFEDFNRTKKYQFKQNPVLSEGYKLYKENRYEDAQKKFREIANKAFIQQDYWNYLIAEFNVKNILLLLENSDSLSKPTNDIDDLDKVVTSLSSNGDTQTRKSCIFFRDEIKHWGFINKQAFKINNLLDELRYERVNYQSGGLNINSNLQNAQIEFRSLMAFIKANCICVFQYEEFKEVVNRYFECLLIAYDNSNYHPNRIGELNTASSIINNLSLNDVKDIVPYLDIKNAKTLMKNYELSKIKLEKNAVEYLLTKISNLSQKLQRRNNFYDRNQLINDRNQLINYISFLSMVKLDDINVIIPLLSNYPIIVGSVSPLGRMLTILVSGKNLIKVTNYEKLIKIIDSHLNKIIKKSLIESFNDNFRLYALLMQKLTDNNSKQLFIRADSLGEKLSWINNNSNKLTKIVDYKYLLFYLYQYFDQDLKKLVDQILVKYEKLDCSKLDLHFIETLVMGKVYTFDSKKKMILNFEIKNVNKKPEQTILYPDPRKQAISDLFRLIQQGYFTLNEIKEKLNLQTIRGTFPEVDWTLLNDHSEQVILKLVKGYTFSLARKKFGTSEEKKKYFDDWLLKQGRENKIKYFDKNPE</sequence>
<organism evidence="1 2">
    <name type="scientific">Lentilactobacillus parabuchneri</name>
    <dbReference type="NCBI Taxonomy" id="152331"/>
    <lineage>
        <taxon>Bacteria</taxon>
        <taxon>Bacillati</taxon>
        <taxon>Bacillota</taxon>
        <taxon>Bacilli</taxon>
        <taxon>Lactobacillales</taxon>
        <taxon>Lactobacillaceae</taxon>
        <taxon>Lentilactobacillus</taxon>
    </lineage>
</organism>
<dbReference type="EMBL" id="MSBD01000067">
    <property type="protein sequence ID" value="ORN24231.1"/>
    <property type="molecule type" value="Genomic_DNA"/>
</dbReference>
<dbReference type="InterPro" id="IPR029035">
    <property type="entry name" value="DHS-like_NAD/FAD-binding_dom"/>
</dbReference>
<dbReference type="Proteomes" id="UP000193009">
    <property type="component" value="Unassembled WGS sequence"/>
</dbReference>
<accession>A0A1X1FAW5</accession>
<dbReference type="AlphaFoldDB" id="A0A1X1FAW5"/>
<protein>
    <submittedName>
        <fullName evidence="1">NAD-dependent protein deacetylase</fullName>
    </submittedName>
</protein>
<proteinExistence type="predicted"/>